<gene>
    <name evidence="2" type="ORF">GCM10022392_25670</name>
</gene>
<dbReference type="Pfam" id="PF16267">
    <property type="entry name" value="DUF4920"/>
    <property type="match status" value="1"/>
</dbReference>
<comment type="caution">
    <text evidence="2">The sequence shown here is derived from an EMBL/GenBank/DDBJ whole genome shotgun (WGS) entry which is preliminary data.</text>
</comment>
<dbReference type="InterPro" id="IPR032577">
    <property type="entry name" value="DUF4920"/>
</dbReference>
<protein>
    <recommendedName>
        <fullName evidence="4">DUF4920 domain-containing protein</fullName>
    </recommendedName>
</protein>
<proteinExistence type="predicted"/>
<dbReference type="Proteomes" id="UP001500841">
    <property type="component" value="Unassembled WGS sequence"/>
</dbReference>
<name>A0ABP7WYI7_9SPHI</name>
<accession>A0ABP7WYI7</accession>
<reference evidence="3" key="1">
    <citation type="journal article" date="2019" name="Int. J. Syst. Evol. Microbiol.">
        <title>The Global Catalogue of Microorganisms (GCM) 10K type strain sequencing project: providing services to taxonomists for standard genome sequencing and annotation.</title>
        <authorList>
            <consortium name="The Broad Institute Genomics Platform"/>
            <consortium name="The Broad Institute Genome Sequencing Center for Infectious Disease"/>
            <person name="Wu L."/>
            <person name="Ma J."/>
        </authorList>
    </citation>
    <scope>NUCLEOTIDE SEQUENCE [LARGE SCALE GENOMIC DNA]</scope>
    <source>
        <strain evidence="3">JCM 17085</strain>
    </source>
</reference>
<keyword evidence="1" id="KW-0732">Signal</keyword>
<keyword evidence="3" id="KW-1185">Reference proteome</keyword>
<evidence type="ECO:0008006" key="4">
    <source>
        <dbReference type="Google" id="ProtNLM"/>
    </source>
</evidence>
<evidence type="ECO:0000313" key="2">
    <source>
        <dbReference type="EMBL" id="GAA4100088.1"/>
    </source>
</evidence>
<evidence type="ECO:0000313" key="3">
    <source>
        <dbReference type="Proteomes" id="UP001500841"/>
    </source>
</evidence>
<feature type="signal peptide" evidence="1">
    <location>
        <begin position="1"/>
        <end position="18"/>
    </location>
</feature>
<sequence length="153" mass="16870">MKYRFLLVVLFFSVSAYAQHVALPHGTVFGSKPLATEVIEATRLETYMAKKTRINVTIRGRVTKVIKAKGGWFDIDAGGGKRIAAHFKNYGITIPVNLKGKTIIAEGVAAKQFLADDLQHFAGDTVSGKKQHTVRTNPKKRLTFEVKGLVVDK</sequence>
<evidence type="ECO:0000256" key="1">
    <source>
        <dbReference type="SAM" id="SignalP"/>
    </source>
</evidence>
<dbReference type="RefSeq" id="WP_345105115.1">
    <property type="nucleotide sequence ID" value="NZ_BAABCV010000009.1"/>
</dbReference>
<organism evidence="2 3">
    <name type="scientific">Mucilaginibacter panaciglaebae</name>
    <dbReference type="NCBI Taxonomy" id="502331"/>
    <lineage>
        <taxon>Bacteria</taxon>
        <taxon>Pseudomonadati</taxon>
        <taxon>Bacteroidota</taxon>
        <taxon>Sphingobacteriia</taxon>
        <taxon>Sphingobacteriales</taxon>
        <taxon>Sphingobacteriaceae</taxon>
        <taxon>Mucilaginibacter</taxon>
    </lineage>
</organism>
<dbReference type="EMBL" id="BAABCV010000009">
    <property type="protein sequence ID" value="GAA4100088.1"/>
    <property type="molecule type" value="Genomic_DNA"/>
</dbReference>
<feature type="chain" id="PRO_5045117152" description="DUF4920 domain-containing protein" evidence="1">
    <location>
        <begin position="19"/>
        <end position="153"/>
    </location>
</feature>